<keyword evidence="10" id="KW-1185">Reference proteome</keyword>
<evidence type="ECO:0000313" key="9">
    <source>
        <dbReference type="EMBL" id="CAK1595044.1"/>
    </source>
</evidence>
<gene>
    <name evidence="9" type="ORF">PARMNEM_LOCUS14593</name>
</gene>
<feature type="region of interest" description="Disordered" evidence="7">
    <location>
        <begin position="48"/>
        <end position="74"/>
    </location>
</feature>
<reference evidence="9 10" key="1">
    <citation type="submission" date="2023-11" db="EMBL/GenBank/DDBJ databases">
        <authorList>
            <person name="Hedman E."/>
            <person name="Englund M."/>
            <person name="Stromberg M."/>
            <person name="Nyberg Akerstrom W."/>
            <person name="Nylinder S."/>
            <person name="Jareborg N."/>
            <person name="Kallberg Y."/>
            <person name="Kronander E."/>
        </authorList>
    </citation>
    <scope>NUCLEOTIDE SEQUENCE [LARGE SCALE GENOMIC DNA]</scope>
</reference>
<evidence type="ECO:0000256" key="5">
    <source>
        <dbReference type="ARBA" id="ARBA00025466"/>
    </source>
</evidence>
<dbReference type="Pfam" id="PF13873">
    <property type="entry name" value="Myb_DNA-bind_5"/>
    <property type="match status" value="1"/>
</dbReference>
<dbReference type="EMBL" id="CAVLGL010000091">
    <property type="protein sequence ID" value="CAK1595044.1"/>
    <property type="molecule type" value="Genomic_DNA"/>
</dbReference>
<protein>
    <recommendedName>
        <fullName evidence="2">Regulatory protein zeste</fullName>
    </recommendedName>
</protein>
<evidence type="ECO:0000256" key="1">
    <source>
        <dbReference type="ARBA" id="ARBA00011764"/>
    </source>
</evidence>
<dbReference type="Proteomes" id="UP001314205">
    <property type="component" value="Unassembled WGS sequence"/>
</dbReference>
<evidence type="ECO:0000256" key="2">
    <source>
        <dbReference type="ARBA" id="ARBA00016807"/>
    </source>
</evidence>
<dbReference type="AlphaFoldDB" id="A0AAV1LLX9"/>
<comment type="caution">
    <text evidence="9">The sequence shown here is derived from an EMBL/GenBank/DDBJ whole genome shotgun (WGS) entry which is preliminary data.</text>
</comment>
<feature type="coiled-coil region" evidence="6">
    <location>
        <begin position="317"/>
        <end position="344"/>
    </location>
</feature>
<keyword evidence="4" id="KW-0804">Transcription</keyword>
<evidence type="ECO:0000256" key="4">
    <source>
        <dbReference type="ARBA" id="ARBA00023163"/>
    </source>
</evidence>
<evidence type="ECO:0000256" key="6">
    <source>
        <dbReference type="SAM" id="Coils"/>
    </source>
</evidence>
<name>A0AAV1LLX9_9NEOP</name>
<dbReference type="InterPro" id="IPR028002">
    <property type="entry name" value="Myb_DNA-bind_5"/>
</dbReference>
<keyword evidence="3" id="KW-0805">Transcription regulation</keyword>
<evidence type="ECO:0000256" key="3">
    <source>
        <dbReference type="ARBA" id="ARBA00023015"/>
    </source>
</evidence>
<accession>A0AAV1LLX9</accession>
<proteinExistence type="predicted"/>
<organism evidence="9 10">
    <name type="scientific">Parnassius mnemosyne</name>
    <name type="common">clouded apollo</name>
    <dbReference type="NCBI Taxonomy" id="213953"/>
    <lineage>
        <taxon>Eukaryota</taxon>
        <taxon>Metazoa</taxon>
        <taxon>Ecdysozoa</taxon>
        <taxon>Arthropoda</taxon>
        <taxon>Hexapoda</taxon>
        <taxon>Insecta</taxon>
        <taxon>Pterygota</taxon>
        <taxon>Neoptera</taxon>
        <taxon>Endopterygota</taxon>
        <taxon>Lepidoptera</taxon>
        <taxon>Glossata</taxon>
        <taxon>Ditrysia</taxon>
        <taxon>Papilionoidea</taxon>
        <taxon>Papilionidae</taxon>
        <taxon>Parnassiinae</taxon>
        <taxon>Parnassini</taxon>
        <taxon>Parnassius</taxon>
        <taxon>Driopa</taxon>
    </lineage>
</organism>
<dbReference type="GO" id="GO:0005634">
    <property type="term" value="C:nucleus"/>
    <property type="evidence" value="ECO:0007669"/>
    <property type="project" value="TreeGrafter"/>
</dbReference>
<keyword evidence="6" id="KW-0175">Coiled coil</keyword>
<comment type="subunit">
    <text evidence="1">Self-associates forming complexes of several hundred monomers.</text>
</comment>
<feature type="region of interest" description="Disordered" evidence="7">
    <location>
        <begin position="272"/>
        <end position="291"/>
    </location>
</feature>
<evidence type="ECO:0000259" key="8">
    <source>
        <dbReference type="Pfam" id="PF13873"/>
    </source>
</evidence>
<feature type="compositionally biased region" description="Low complexity" evidence="7">
    <location>
        <begin position="272"/>
        <end position="283"/>
    </location>
</feature>
<sequence length="383" mass="43910">MEYNIEKQKPLKLQPKDDQLHCMEIYIKEEPDEDSECKSESLYTCESPRKTDTFEKQDNPRTLEGNGSKDDHEDIYYAGDKVEAEPRSRASPEQFAALCEFMECHGDITRPQQGLQGRIKADRLWQKLGELLNSIDGGVTKPMEKWKKVWADWKAKTKKKALVMRRGDNGGPNSRQTLTALEQRVLRIMGLSSVVSRLGIKEAGFDDQPTERISPLPQTNFIQTEFRTQVLATEDKHTNFVAPRSDEGSVASPAPASEFRCRPPDAPPAWAVSTTVPVSTSSTSRRRRLHKAYTRRTQTPFERATSAFVDIERRRTQLDEDREANHHEREMERLRLESRRIQMEENRNAIFNRLADILENVAEMLPQLKPSSQSLNENPPSNS</sequence>
<dbReference type="PANTHER" id="PTHR23098">
    <property type="entry name" value="AGAP001331-PA-RELATED"/>
    <property type="match status" value="1"/>
</dbReference>
<comment type="function">
    <text evidence="5">Involved in transvection phenomena (= synapsis-dependent gene expression), where the synaptic pairing of chromosomes carrying genes with which zeste interacts influences the expression of these genes. Zeste binds to DNA and stimulates transcription from a nearby promoter.</text>
</comment>
<dbReference type="PANTHER" id="PTHR23098:SF16">
    <property type="entry name" value="REGULATORY PROTEIN ZESTE"/>
    <property type="match status" value="1"/>
</dbReference>
<evidence type="ECO:0000256" key="7">
    <source>
        <dbReference type="SAM" id="MobiDB-lite"/>
    </source>
</evidence>
<evidence type="ECO:0000313" key="10">
    <source>
        <dbReference type="Proteomes" id="UP001314205"/>
    </source>
</evidence>
<feature type="domain" description="Myb/SANT-like DNA-binding" evidence="8">
    <location>
        <begin position="122"/>
        <end position="161"/>
    </location>
</feature>